<dbReference type="EMBL" id="CM037030">
    <property type="protein sequence ID" value="KAH7650633.1"/>
    <property type="molecule type" value="Genomic_DNA"/>
</dbReference>
<dbReference type="Proteomes" id="UP000827976">
    <property type="component" value="Chromosome 20"/>
</dbReference>
<sequence length="335" mass="37315">MSSWFAFLVLNICISMAAASRVLNEKSMIERHEQWMVEHGKVYKDIAEKQHRLEIFKSNIEYIEAFNSGEHTFKLGANQFTDMTIEEFKAKYTGFRPSLSNNPLKTSSFKYENVAEVPDSINWTAKGAVTPVKNQRKCGSCWAFSTVATVEGINQIKNNKLVSLSEQELVSCDTKTLIDEGCRGGMMDNAFEFIVSKGLATEESYPYTASDSSCKKFKSVVHITGYEDVPRSNETALLNAVANQPVSIGLNCDNLIHYHSGIVDAGSCVAKSESELNHAVTAVGYGVENGKKYWLLKNQWGNKWGEAGYIKLERDGKFKEGTCGLALYASYPVMH</sequence>
<accession>A0ACB7TPR5</accession>
<comment type="caution">
    <text evidence="1">The sequence shown here is derived from an EMBL/GenBank/DDBJ whole genome shotgun (WGS) entry which is preliminary data.</text>
</comment>
<gene>
    <name evidence="1" type="ORF">IHE45_20G002200</name>
</gene>
<protein>
    <submittedName>
        <fullName evidence="1">Fruit bromelain protein</fullName>
        <ecNumber evidence="1">3.4.22.33</ecNumber>
    </submittedName>
</protein>
<organism evidence="1 2">
    <name type="scientific">Dioscorea alata</name>
    <name type="common">Purple yam</name>
    <dbReference type="NCBI Taxonomy" id="55571"/>
    <lineage>
        <taxon>Eukaryota</taxon>
        <taxon>Viridiplantae</taxon>
        <taxon>Streptophyta</taxon>
        <taxon>Embryophyta</taxon>
        <taxon>Tracheophyta</taxon>
        <taxon>Spermatophyta</taxon>
        <taxon>Magnoliopsida</taxon>
        <taxon>Liliopsida</taxon>
        <taxon>Dioscoreales</taxon>
        <taxon>Dioscoreaceae</taxon>
        <taxon>Dioscorea</taxon>
    </lineage>
</organism>
<keyword evidence="1" id="KW-0378">Hydrolase</keyword>
<evidence type="ECO:0000313" key="2">
    <source>
        <dbReference type="Proteomes" id="UP000827976"/>
    </source>
</evidence>
<name>A0ACB7TPR5_DIOAL</name>
<keyword evidence="2" id="KW-1185">Reference proteome</keyword>
<evidence type="ECO:0000313" key="1">
    <source>
        <dbReference type="EMBL" id="KAH7650633.1"/>
    </source>
</evidence>
<dbReference type="EC" id="3.4.22.33" evidence="1"/>
<reference evidence="2" key="1">
    <citation type="journal article" date="2022" name="Nat. Commun.">
        <title>Chromosome evolution and the genetic basis of agronomically important traits in greater yam.</title>
        <authorList>
            <person name="Bredeson J.V."/>
            <person name="Lyons J.B."/>
            <person name="Oniyinde I.O."/>
            <person name="Okereke N.R."/>
            <person name="Kolade O."/>
            <person name="Nnabue I."/>
            <person name="Nwadili C.O."/>
            <person name="Hribova E."/>
            <person name="Parker M."/>
            <person name="Nwogha J."/>
            <person name="Shu S."/>
            <person name="Carlson J."/>
            <person name="Kariba R."/>
            <person name="Muthemba S."/>
            <person name="Knop K."/>
            <person name="Barton G.J."/>
            <person name="Sherwood A.V."/>
            <person name="Lopez-Montes A."/>
            <person name="Asiedu R."/>
            <person name="Jamnadass R."/>
            <person name="Muchugi A."/>
            <person name="Goodstein D."/>
            <person name="Egesi C.N."/>
            <person name="Featherston J."/>
            <person name="Asfaw A."/>
            <person name="Simpson G.G."/>
            <person name="Dolezel J."/>
            <person name="Hendre P.S."/>
            <person name="Van Deynze A."/>
            <person name="Kumar P.L."/>
            <person name="Obidiegwu J.E."/>
            <person name="Bhattacharjee R."/>
            <person name="Rokhsar D.S."/>
        </authorList>
    </citation>
    <scope>NUCLEOTIDE SEQUENCE [LARGE SCALE GENOMIC DNA]</scope>
    <source>
        <strain evidence="2">cv. TDa95/00328</strain>
    </source>
</reference>
<proteinExistence type="predicted"/>